<protein>
    <submittedName>
        <fullName evidence="1">Uncharacterized protein</fullName>
    </submittedName>
</protein>
<sequence>MVLLRSVDGSWNARLASGKMSCGAAAVVFKVRLVYYEAPQLRQVLGVGKWNSITFCQDLSLSLDLKYSDYV</sequence>
<evidence type="ECO:0000313" key="2">
    <source>
        <dbReference type="Proteomes" id="UP000826656"/>
    </source>
</evidence>
<dbReference type="Proteomes" id="UP000826656">
    <property type="component" value="Unassembled WGS sequence"/>
</dbReference>
<keyword evidence="2" id="KW-1185">Reference proteome</keyword>
<proteinExistence type="predicted"/>
<evidence type="ECO:0000313" key="1">
    <source>
        <dbReference type="EMBL" id="KAH0784300.1"/>
    </source>
</evidence>
<dbReference type="EMBL" id="JAIVGD010000001">
    <property type="protein sequence ID" value="KAH0784300.1"/>
    <property type="molecule type" value="Genomic_DNA"/>
</dbReference>
<accession>A0ABQ7WU71</accession>
<organism evidence="1 2">
    <name type="scientific">Solanum tuberosum</name>
    <name type="common">Potato</name>
    <dbReference type="NCBI Taxonomy" id="4113"/>
    <lineage>
        <taxon>Eukaryota</taxon>
        <taxon>Viridiplantae</taxon>
        <taxon>Streptophyta</taxon>
        <taxon>Embryophyta</taxon>
        <taxon>Tracheophyta</taxon>
        <taxon>Spermatophyta</taxon>
        <taxon>Magnoliopsida</taxon>
        <taxon>eudicotyledons</taxon>
        <taxon>Gunneridae</taxon>
        <taxon>Pentapetalae</taxon>
        <taxon>asterids</taxon>
        <taxon>lamiids</taxon>
        <taxon>Solanales</taxon>
        <taxon>Solanaceae</taxon>
        <taxon>Solanoideae</taxon>
        <taxon>Solaneae</taxon>
        <taxon>Solanum</taxon>
    </lineage>
</organism>
<gene>
    <name evidence="1" type="ORF">KY290_003898</name>
</gene>
<name>A0ABQ7WU71_SOLTU</name>
<comment type="caution">
    <text evidence="1">The sequence shown here is derived from an EMBL/GenBank/DDBJ whole genome shotgun (WGS) entry which is preliminary data.</text>
</comment>
<reference evidence="1 2" key="1">
    <citation type="journal article" date="2021" name="bioRxiv">
        <title>Chromosome-scale and haplotype-resolved genome assembly of a tetraploid potato cultivar.</title>
        <authorList>
            <person name="Sun H."/>
            <person name="Jiao W.-B."/>
            <person name="Krause K."/>
            <person name="Campoy J.A."/>
            <person name="Goel M."/>
            <person name="Folz-Donahue K."/>
            <person name="Kukat C."/>
            <person name="Huettel B."/>
            <person name="Schneeberger K."/>
        </authorList>
    </citation>
    <scope>NUCLEOTIDE SEQUENCE [LARGE SCALE GENOMIC DNA]</scope>
    <source>
        <strain evidence="1">SolTubOtavaFocal</strain>
        <tissue evidence="1">Leaves</tissue>
    </source>
</reference>